<dbReference type="GO" id="GO:0048038">
    <property type="term" value="F:quinone binding"/>
    <property type="evidence" value="ECO:0007669"/>
    <property type="project" value="UniProtKB-KW"/>
</dbReference>
<keyword evidence="8" id="KW-1015">Disulfide bond</keyword>
<keyword evidence="4" id="KW-0874">Quinone</keyword>
<keyword evidence="9" id="KW-0676">Redox-active center</keyword>
<dbReference type="InterPro" id="IPR038354">
    <property type="entry name" value="VKOR_sf"/>
</dbReference>
<evidence type="ECO:0000256" key="4">
    <source>
        <dbReference type="ARBA" id="ARBA00022719"/>
    </source>
</evidence>
<keyword evidence="5 10" id="KW-1133">Transmembrane helix</keyword>
<feature type="transmembrane region" description="Helical" evidence="10">
    <location>
        <begin position="174"/>
        <end position="194"/>
    </location>
</feature>
<evidence type="ECO:0000256" key="1">
    <source>
        <dbReference type="ARBA" id="ARBA00004141"/>
    </source>
</evidence>
<dbReference type="InterPro" id="IPR041714">
    <property type="entry name" value="VKOR_Actinobacteria"/>
</dbReference>
<dbReference type="PANTHER" id="PTHR34573:SF1">
    <property type="entry name" value="VITAMIN K EPOXIDE REDUCTASE DOMAIN-CONTAINING PROTEIN"/>
    <property type="match status" value="1"/>
</dbReference>
<dbReference type="InterPro" id="IPR012932">
    <property type="entry name" value="VKOR"/>
</dbReference>
<sequence length="201" mass="21384">MTALPGSSPTIAGVSTTENRRTTGILLLVTGVLGLLASAMLTIDKIKILEDPNFVPGCSLDPTISCGSVMQSWQGSVFGFPNPLIGIASFSVVIVAGVLTLGGVALPRWFWTGLAIGSAAGLALVIFLIYSSLFVIHALCLWCMLVWTIMPIVLATAVAAALGERATQQVKQLLAALVLLWYIVVLTLIAVQFWDYWSSKF</sequence>
<proteinExistence type="inferred from homology"/>
<accession>A0A1H1F3Y1</accession>
<keyword evidence="7 10" id="KW-0472">Membrane</keyword>
<evidence type="ECO:0000256" key="2">
    <source>
        <dbReference type="ARBA" id="ARBA00006214"/>
    </source>
</evidence>
<comment type="subcellular location">
    <subcellularLocation>
        <location evidence="1">Membrane</location>
        <topology evidence="1">Multi-pass membrane protein</topology>
    </subcellularLocation>
</comment>
<organism evidence="12 13">
    <name type="scientific">Tsukamurella pulmonis</name>
    <dbReference type="NCBI Taxonomy" id="47312"/>
    <lineage>
        <taxon>Bacteria</taxon>
        <taxon>Bacillati</taxon>
        <taxon>Actinomycetota</taxon>
        <taxon>Actinomycetes</taxon>
        <taxon>Mycobacteriales</taxon>
        <taxon>Tsukamurellaceae</taxon>
        <taxon>Tsukamurella</taxon>
    </lineage>
</organism>
<feature type="transmembrane region" description="Helical" evidence="10">
    <location>
        <begin position="109"/>
        <end position="130"/>
    </location>
</feature>
<dbReference type="PANTHER" id="PTHR34573">
    <property type="entry name" value="VKC DOMAIN-CONTAINING PROTEIN"/>
    <property type="match status" value="1"/>
</dbReference>
<reference evidence="13" key="1">
    <citation type="submission" date="2016-10" db="EMBL/GenBank/DDBJ databases">
        <authorList>
            <person name="Varghese N."/>
            <person name="Submissions S."/>
        </authorList>
    </citation>
    <scope>NUCLEOTIDE SEQUENCE [LARGE SCALE GENOMIC DNA]</scope>
    <source>
        <strain evidence="13">DSM 44142</strain>
    </source>
</reference>
<evidence type="ECO:0000259" key="11">
    <source>
        <dbReference type="SMART" id="SM00756"/>
    </source>
</evidence>
<evidence type="ECO:0000313" key="12">
    <source>
        <dbReference type="EMBL" id="SDQ95499.1"/>
    </source>
</evidence>
<dbReference type="Pfam" id="PF07884">
    <property type="entry name" value="VKOR"/>
    <property type="match status" value="1"/>
</dbReference>
<dbReference type="CDD" id="cd12922">
    <property type="entry name" value="VKOR_5"/>
    <property type="match status" value="1"/>
</dbReference>
<dbReference type="SMART" id="SM00756">
    <property type="entry name" value="VKc"/>
    <property type="match status" value="1"/>
</dbReference>
<dbReference type="AlphaFoldDB" id="A0A1H1F3Y1"/>
<dbReference type="GO" id="GO:0016491">
    <property type="term" value="F:oxidoreductase activity"/>
    <property type="evidence" value="ECO:0007669"/>
    <property type="project" value="UniProtKB-KW"/>
</dbReference>
<evidence type="ECO:0000256" key="6">
    <source>
        <dbReference type="ARBA" id="ARBA00023002"/>
    </source>
</evidence>
<keyword evidence="3 10" id="KW-0812">Transmembrane</keyword>
<feature type="transmembrane region" description="Helical" evidence="10">
    <location>
        <begin position="25"/>
        <end position="43"/>
    </location>
</feature>
<dbReference type="Proteomes" id="UP000183053">
    <property type="component" value="Unassembled WGS sequence"/>
</dbReference>
<evidence type="ECO:0000313" key="13">
    <source>
        <dbReference type="Proteomes" id="UP000183053"/>
    </source>
</evidence>
<feature type="transmembrane region" description="Helical" evidence="10">
    <location>
        <begin position="84"/>
        <end position="102"/>
    </location>
</feature>
<feature type="transmembrane region" description="Helical" evidence="10">
    <location>
        <begin position="136"/>
        <end position="162"/>
    </location>
</feature>
<feature type="domain" description="Vitamin K epoxide reductase" evidence="11">
    <location>
        <begin position="20"/>
        <end position="161"/>
    </location>
</feature>
<keyword evidence="13" id="KW-1185">Reference proteome</keyword>
<name>A0A1H1F3Y1_9ACTN</name>
<evidence type="ECO:0000256" key="8">
    <source>
        <dbReference type="ARBA" id="ARBA00023157"/>
    </source>
</evidence>
<evidence type="ECO:0000256" key="7">
    <source>
        <dbReference type="ARBA" id="ARBA00023136"/>
    </source>
</evidence>
<evidence type="ECO:0000256" key="10">
    <source>
        <dbReference type="SAM" id="Phobius"/>
    </source>
</evidence>
<dbReference type="GO" id="GO:0016020">
    <property type="term" value="C:membrane"/>
    <property type="evidence" value="ECO:0007669"/>
    <property type="project" value="UniProtKB-SubCell"/>
</dbReference>
<keyword evidence="6" id="KW-0560">Oxidoreductase</keyword>
<evidence type="ECO:0000256" key="3">
    <source>
        <dbReference type="ARBA" id="ARBA00022692"/>
    </source>
</evidence>
<dbReference type="STRING" id="47312.SAMN04489765_2496"/>
<dbReference type="Gene3D" id="1.20.1440.130">
    <property type="entry name" value="VKOR domain"/>
    <property type="match status" value="1"/>
</dbReference>
<dbReference type="EMBL" id="FNLF01000002">
    <property type="protein sequence ID" value="SDQ95499.1"/>
    <property type="molecule type" value="Genomic_DNA"/>
</dbReference>
<protein>
    <submittedName>
        <fullName evidence="12">Uncharacterized membrane protein</fullName>
    </submittedName>
</protein>
<evidence type="ECO:0000256" key="5">
    <source>
        <dbReference type="ARBA" id="ARBA00022989"/>
    </source>
</evidence>
<gene>
    <name evidence="12" type="ORF">SAMN04489765_2496</name>
</gene>
<comment type="similarity">
    <text evidence="2">Belongs to the VKOR family.</text>
</comment>
<evidence type="ECO:0000256" key="9">
    <source>
        <dbReference type="ARBA" id="ARBA00023284"/>
    </source>
</evidence>